<feature type="region of interest" description="Disordered" evidence="1">
    <location>
        <begin position="121"/>
        <end position="146"/>
    </location>
</feature>
<protein>
    <recommendedName>
        <fullName evidence="5">LTXXQ motif family protein</fullName>
    </recommendedName>
</protein>
<dbReference type="Proteomes" id="UP000184543">
    <property type="component" value="Unassembled WGS sequence"/>
</dbReference>
<evidence type="ECO:0008006" key="5">
    <source>
        <dbReference type="Google" id="ProtNLM"/>
    </source>
</evidence>
<dbReference type="Gene3D" id="1.20.120.1490">
    <property type="match status" value="1"/>
</dbReference>
<dbReference type="STRING" id="192903.SAMN04488513_11345"/>
<evidence type="ECO:0000256" key="1">
    <source>
        <dbReference type="SAM" id="MobiDB-lite"/>
    </source>
</evidence>
<dbReference type="InterPro" id="IPR012899">
    <property type="entry name" value="LTXXQ"/>
</dbReference>
<organism evidence="3 4">
    <name type="scientific">Pseudozobellia thermophila</name>
    <dbReference type="NCBI Taxonomy" id="192903"/>
    <lineage>
        <taxon>Bacteria</taxon>
        <taxon>Pseudomonadati</taxon>
        <taxon>Bacteroidota</taxon>
        <taxon>Flavobacteriia</taxon>
        <taxon>Flavobacteriales</taxon>
        <taxon>Flavobacteriaceae</taxon>
        <taxon>Pseudozobellia</taxon>
    </lineage>
</organism>
<evidence type="ECO:0000256" key="2">
    <source>
        <dbReference type="SAM" id="SignalP"/>
    </source>
</evidence>
<evidence type="ECO:0000313" key="4">
    <source>
        <dbReference type="Proteomes" id="UP000184543"/>
    </source>
</evidence>
<dbReference type="RefSeq" id="WP_072995512.1">
    <property type="nucleotide sequence ID" value="NZ_FQYU01000013.1"/>
</dbReference>
<feature type="chain" id="PRO_5013178190" description="LTXXQ motif family protein" evidence="2">
    <location>
        <begin position="19"/>
        <end position="146"/>
    </location>
</feature>
<reference evidence="4" key="1">
    <citation type="submission" date="2016-11" db="EMBL/GenBank/DDBJ databases">
        <authorList>
            <person name="Varghese N."/>
            <person name="Submissions S."/>
        </authorList>
    </citation>
    <scope>NUCLEOTIDE SEQUENCE [LARGE SCALE GENOMIC DNA]</scope>
    <source>
        <strain evidence="4">DSM 19858</strain>
    </source>
</reference>
<keyword evidence="4" id="KW-1185">Reference proteome</keyword>
<dbReference type="Pfam" id="PF07813">
    <property type="entry name" value="LTXXQ"/>
    <property type="match status" value="1"/>
</dbReference>
<dbReference type="AlphaFoldDB" id="A0A1M6NG87"/>
<keyword evidence="2" id="KW-0732">Signal</keyword>
<dbReference type="EMBL" id="FQYU01000013">
    <property type="protein sequence ID" value="SHJ94603.1"/>
    <property type="molecule type" value="Genomic_DNA"/>
</dbReference>
<dbReference type="OrthoDB" id="956918at2"/>
<proteinExistence type="predicted"/>
<gene>
    <name evidence="3" type="ORF">SAMN04488513_11345</name>
</gene>
<name>A0A1M6NG87_9FLAO</name>
<feature type="region of interest" description="Disordered" evidence="1">
    <location>
        <begin position="69"/>
        <end position="93"/>
    </location>
</feature>
<evidence type="ECO:0000313" key="3">
    <source>
        <dbReference type="EMBL" id="SHJ94603.1"/>
    </source>
</evidence>
<accession>A0A1M6NG87</accession>
<dbReference type="GO" id="GO:0042597">
    <property type="term" value="C:periplasmic space"/>
    <property type="evidence" value="ECO:0007669"/>
    <property type="project" value="InterPro"/>
</dbReference>
<sequence length="146" mass="17038">MKKVFVIVLCMVGLTAMAQKGERGNRGMKDLSPEQVATLQTKKMTLALDLTQEQQAKIQAINLEQAKERKAKMEERKAAREKGEAKKPTAEERYAMQNERLDKMIAHKAEMKKILSEEQYQKWQKMAHNRKKKDGDRRGKERHSRR</sequence>
<feature type="signal peptide" evidence="2">
    <location>
        <begin position="1"/>
        <end position="18"/>
    </location>
</feature>